<proteinExistence type="predicted"/>
<protein>
    <submittedName>
        <fullName evidence="2">Uncharacterized protein</fullName>
    </submittedName>
</protein>
<evidence type="ECO:0000256" key="1">
    <source>
        <dbReference type="SAM" id="MobiDB-lite"/>
    </source>
</evidence>
<reference evidence="2 3" key="1">
    <citation type="journal article" date="2017" name="Genome Biol. Evol.">
        <title>Phytophthora megakarya and P. palmivora, closely related causal agents of cacao black pod rot, underwent increases in genome sizes and gene numbers by different mechanisms.</title>
        <authorList>
            <person name="Ali S.S."/>
            <person name="Shao J."/>
            <person name="Lary D.J."/>
            <person name="Kronmiller B."/>
            <person name="Shen D."/>
            <person name="Strem M.D."/>
            <person name="Amoako-Attah I."/>
            <person name="Akrofi A.Y."/>
            <person name="Begoude B.A."/>
            <person name="Ten Hoopen G.M."/>
            <person name="Coulibaly K."/>
            <person name="Kebe B.I."/>
            <person name="Melnick R.L."/>
            <person name="Guiltinan M.J."/>
            <person name="Tyler B.M."/>
            <person name="Meinhardt L.W."/>
            <person name="Bailey B.A."/>
        </authorList>
    </citation>
    <scope>NUCLEOTIDE SEQUENCE [LARGE SCALE GENOMIC DNA]</scope>
    <source>
        <strain evidence="3">sbr112.9</strain>
    </source>
</reference>
<feature type="non-terminal residue" evidence="2">
    <location>
        <position position="287"/>
    </location>
</feature>
<accession>A0A2P4XMG6</accession>
<dbReference type="AlphaFoldDB" id="A0A2P4XMG6"/>
<name>A0A2P4XMG6_9STRA</name>
<sequence>MSLSAFVPTNTQKARATAISAFKRMLELEGVSMEFLHASILNDSSGKRLAAAMDRFGYYLATNEGKNGKLARNTASSYFRNVKLWLFDMYPHLRVATELILLKQGKTLDKHCLKRENVRYVYSTARVDADYQDAALACLMWHCFGRSSDLGYVQKQHVSVSADGAFYLRLLRVKTTEEQGLTLVPDKDDFLSCPLLTLSVALVTQEATCASLLGHLPALKPQVATPLDAGVPLHDLLAADCFASSRRGDNPRTNRHCQRHSLKKPSGGNVKRGEDSMQGHVNRMLKR</sequence>
<feature type="compositionally biased region" description="Basic residues" evidence="1">
    <location>
        <begin position="253"/>
        <end position="263"/>
    </location>
</feature>
<dbReference type="EMBL" id="NCKW01009539">
    <property type="protein sequence ID" value="POM66747.1"/>
    <property type="molecule type" value="Genomic_DNA"/>
</dbReference>
<dbReference type="Proteomes" id="UP000237271">
    <property type="component" value="Unassembled WGS sequence"/>
</dbReference>
<dbReference type="OrthoDB" id="126902at2759"/>
<comment type="caution">
    <text evidence="2">The sequence shown here is derived from an EMBL/GenBank/DDBJ whole genome shotgun (WGS) entry which is preliminary data.</text>
</comment>
<gene>
    <name evidence="2" type="ORF">PHPALM_17343</name>
</gene>
<evidence type="ECO:0000313" key="2">
    <source>
        <dbReference type="EMBL" id="POM66747.1"/>
    </source>
</evidence>
<feature type="region of interest" description="Disordered" evidence="1">
    <location>
        <begin position="248"/>
        <end position="287"/>
    </location>
</feature>
<organism evidence="2 3">
    <name type="scientific">Phytophthora palmivora</name>
    <dbReference type="NCBI Taxonomy" id="4796"/>
    <lineage>
        <taxon>Eukaryota</taxon>
        <taxon>Sar</taxon>
        <taxon>Stramenopiles</taxon>
        <taxon>Oomycota</taxon>
        <taxon>Peronosporomycetes</taxon>
        <taxon>Peronosporales</taxon>
        <taxon>Peronosporaceae</taxon>
        <taxon>Phytophthora</taxon>
    </lineage>
</organism>
<evidence type="ECO:0000313" key="3">
    <source>
        <dbReference type="Proteomes" id="UP000237271"/>
    </source>
</evidence>
<keyword evidence="3" id="KW-1185">Reference proteome</keyword>